<comment type="caution">
    <text evidence="1">The sequence shown here is derived from an EMBL/GenBank/DDBJ whole genome shotgun (WGS) entry which is preliminary data.</text>
</comment>
<proteinExistence type="predicted"/>
<evidence type="ECO:0000313" key="2">
    <source>
        <dbReference type="Proteomes" id="UP001634007"/>
    </source>
</evidence>
<accession>A0ABD3KLI4</accession>
<protein>
    <submittedName>
        <fullName evidence="1">Uncharacterized protein</fullName>
    </submittedName>
</protein>
<reference evidence="1 2" key="1">
    <citation type="submission" date="2024-11" db="EMBL/GenBank/DDBJ databases">
        <title>Chromosome-level genome assembly of Eucalyptus globulus Labill. provides insights into its genome evolution.</title>
        <authorList>
            <person name="Li X."/>
        </authorList>
    </citation>
    <scope>NUCLEOTIDE SEQUENCE [LARGE SCALE GENOMIC DNA]</scope>
    <source>
        <strain evidence="1">CL2024</strain>
        <tissue evidence="1">Fresh tender leaves</tissue>
    </source>
</reference>
<sequence length="106" mass="12558">MHLRHDLDMEYTLRMLTIEHTWSNLVLYEVRWHVISSHHMRRFQGIRRYSLVSLIQDNTITLSTMTEGFHGCKDKRPESKNMIKILEQSGETCYGVSSKSLFREAT</sequence>
<gene>
    <name evidence="1" type="ORF">ACJRO7_020565</name>
</gene>
<dbReference type="AlphaFoldDB" id="A0ABD3KLI4"/>
<evidence type="ECO:0000313" key="1">
    <source>
        <dbReference type="EMBL" id="KAL3739184.1"/>
    </source>
</evidence>
<keyword evidence="2" id="KW-1185">Reference proteome</keyword>
<organism evidence="1 2">
    <name type="scientific">Eucalyptus globulus</name>
    <name type="common">Tasmanian blue gum</name>
    <dbReference type="NCBI Taxonomy" id="34317"/>
    <lineage>
        <taxon>Eukaryota</taxon>
        <taxon>Viridiplantae</taxon>
        <taxon>Streptophyta</taxon>
        <taxon>Embryophyta</taxon>
        <taxon>Tracheophyta</taxon>
        <taxon>Spermatophyta</taxon>
        <taxon>Magnoliopsida</taxon>
        <taxon>eudicotyledons</taxon>
        <taxon>Gunneridae</taxon>
        <taxon>Pentapetalae</taxon>
        <taxon>rosids</taxon>
        <taxon>malvids</taxon>
        <taxon>Myrtales</taxon>
        <taxon>Myrtaceae</taxon>
        <taxon>Myrtoideae</taxon>
        <taxon>Eucalypteae</taxon>
        <taxon>Eucalyptus</taxon>
    </lineage>
</organism>
<dbReference type="Proteomes" id="UP001634007">
    <property type="component" value="Unassembled WGS sequence"/>
</dbReference>
<name>A0ABD3KLI4_EUCGL</name>
<dbReference type="EMBL" id="JBJKBG010000005">
    <property type="protein sequence ID" value="KAL3739184.1"/>
    <property type="molecule type" value="Genomic_DNA"/>
</dbReference>